<accession>A0A4P9VR26</accession>
<gene>
    <name evidence="3" type="ORF">B9G39_17330</name>
</gene>
<reference evidence="3 4" key="1">
    <citation type="submission" date="2017-04" db="EMBL/GenBank/DDBJ databases">
        <title>Draft genome sequence of Zooshikella ganghwensis VG4 isolated from Red Sea sediments.</title>
        <authorList>
            <person name="Rehman Z."/>
            <person name="Alam I."/>
            <person name="Kamau A."/>
            <person name="Bajic V."/>
            <person name="Leiknes T."/>
        </authorList>
    </citation>
    <scope>NUCLEOTIDE SEQUENCE [LARGE SCALE GENOMIC DNA]</scope>
    <source>
        <strain evidence="3 4">VG4</strain>
    </source>
</reference>
<evidence type="ECO:0000259" key="1">
    <source>
        <dbReference type="Pfam" id="PF04073"/>
    </source>
</evidence>
<comment type="caution">
    <text evidence="3">The sequence shown here is derived from an EMBL/GenBank/DDBJ whole genome shotgun (WGS) entry which is preliminary data.</text>
</comment>
<dbReference type="Pfam" id="PF04073">
    <property type="entry name" value="tRNA_edit"/>
    <property type="match status" value="1"/>
</dbReference>
<dbReference type="PANTHER" id="PTHR33525:SF3">
    <property type="entry name" value="RIBONUCLEASE Y"/>
    <property type="match status" value="1"/>
</dbReference>
<dbReference type="PANTHER" id="PTHR33525">
    <property type="match status" value="1"/>
</dbReference>
<protein>
    <submittedName>
        <fullName evidence="3">HDOD domain-containing protein</fullName>
    </submittedName>
</protein>
<dbReference type="AlphaFoldDB" id="A0A4P9VR26"/>
<feature type="domain" description="YbaK/aminoacyl-tRNA synthetase-associated" evidence="1">
    <location>
        <begin position="44"/>
        <end position="155"/>
    </location>
</feature>
<dbReference type="Gene3D" id="1.10.3210.10">
    <property type="entry name" value="Hypothetical protein af1432"/>
    <property type="match status" value="1"/>
</dbReference>
<dbReference type="RefSeq" id="WP_094788084.1">
    <property type="nucleotide sequence ID" value="NZ_NDXW01000001.1"/>
</dbReference>
<dbReference type="InterPro" id="IPR013976">
    <property type="entry name" value="HDOD"/>
</dbReference>
<dbReference type="InterPro" id="IPR036754">
    <property type="entry name" value="YbaK/aa-tRNA-synt-asso_dom_sf"/>
</dbReference>
<dbReference type="Proteomes" id="UP000257039">
    <property type="component" value="Unassembled WGS sequence"/>
</dbReference>
<evidence type="ECO:0000259" key="2">
    <source>
        <dbReference type="Pfam" id="PF08668"/>
    </source>
</evidence>
<evidence type="ECO:0000313" key="4">
    <source>
        <dbReference type="Proteomes" id="UP000257039"/>
    </source>
</evidence>
<dbReference type="SUPFAM" id="SSF55826">
    <property type="entry name" value="YbaK/ProRS associated domain"/>
    <property type="match status" value="1"/>
</dbReference>
<evidence type="ECO:0000313" key="3">
    <source>
        <dbReference type="EMBL" id="RDH45057.1"/>
    </source>
</evidence>
<organism evidence="3 4">
    <name type="scientific">Zooshikella ganghwensis</name>
    <dbReference type="NCBI Taxonomy" id="202772"/>
    <lineage>
        <taxon>Bacteria</taxon>
        <taxon>Pseudomonadati</taxon>
        <taxon>Pseudomonadota</taxon>
        <taxon>Gammaproteobacteria</taxon>
        <taxon>Oceanospirillales</taxon>
        <taxon>Zooshikellaceae</taxon>
        <taxon>Zooshikella</taxon>
    </lineage>
</organism>
<dbReference type="Gene3D" id="3.90.960.10">
    <property type="entry name" value="YbaK/aminoacyl-tRNA synthetase-associated domain"/>
    <property type="match status" value="1"/>
</dbReference>
<dbReference type="GO" id="GO:0002161">
    <property type="term" value="F:aminoacyl-tRNA deacylase activity"/>
    <property type="evidence" value="ECO:0007669"/>
    <property type="project" value="InterPro"/>
</dbReference>
<dbReference type="SUPFAM" id="SSF109604">
    <property type="entry name" value="HD-domain/PDEase-like"/>
    <property type="match status" value="1"/>
</dbReference>
<proteinExistence type="predicted"/>
<dbReference type="InterPro" id="IPR007214">
    <property type="entry name" value="YbaK/aa-tRNA-synth-assoc-dom"/>
</dbReference>
<keyword evidence="4" id="KW-1185">Reference proteome</keyword>
<dbReference type="Pfam" id="PF08668">
    <property type="entry name" value="HDOD"/>
    <property type="match status" value="1"/>
</dbReference>
<sequence>MSNKYVYGLGQGETGMHIATRIKRYLAAKGVPYALYQLNCGVSLSQAVSQIGIDPSQVAVPILISRRQGQWMVVTSVDRVLSCGQLSHVLHEPIRLVPHHDVDKLFSDCAPGIKPALAVPYQLPCMLDKSLMRKDKVYFVSGCPSILVGVDSDEYLFLHPHAQLFEWPEFEQLPTSTDNSELIIFPGTATASEHDQLDHIMPLAAVPETSATANALLKHQELREDEVALLSFLDEHGLISRQLCKVGSAISHNPCSCSHEVIEHLGGCKTYDLALACAIILSFRVPLRGPLGLNSVWQHALYSSILAESLLIHVPKHHQQKLTNLHLTCLLQHVGVLLLGHIFRPEFIMLNKWVTCQPHICLSDFEQRLVGLGQAHEILRFGYAQLGGWLLKRWRLNQPVIQGVSHQLLSHSETPLVHMLQVVNYMLTCHRVSYATLSDYPEHAFACLGLSLDLVDQHFTQVAKDYPRTDQLAFTQAA</sequence>
<dbReference type="EMBL" id="NDXW01000001">
    <property type="protein sequence ID" value="RDH45057.1"/>
    <property type="molecule type" value="Genomic_DNA"/>
</dbReference>
<dbReference type="InterPro" id="IPR052340">
    <property type="entry name" value="RNase_Y/CdgJ"/>
</dbReference>
<name>A0A4P9VR26_9GAMM</name>
<feature type="domain" description="HDOD" evidence="2">
    <location>
        <begin position="236"/>
        <end position="407"/>
    </location>
</feature>